<comment type="caution">
    <text evidence="1">The sequence shown here is derived from an EMBL/GenBank/DDBJ whole genome shotgun (WGS) entry which is preliminary data.</text>
</comment>
<organism evidence="1 2">
    <name type="scientific">Buddleja alternifolia</name>
    <dbReference type="NCBI Taxonomy" id="168488"/>
    <lineage>
        <taxon>Eukaryota</taxon>
        <taxon>Viridiplantae</taxon>
        <taxon>Streptophyta</taxon>
        <taxon>Embryophyta</taxon>
        <taxon>Tracheophyta</taxon>
        <taxon>Spermatophyta</taxon>
        <taxon>Magnoliopsida</taxon>
        <taxon>eudicotyledons</taxon>
        <taxon>Gunneridae</taxon>
        <taxon>Pentapetalae</taxon>
        <taxon>asterids</taxon>
        <taxon>lamiids</taxon>
        <taxon>Lamiales</taxon>
        <taxon>Scrophulariaceae</taxon>
        <taxon>Buddlejeae</taxon>
        <taxon>Buddleja</taxon>
    </lineage>
</organism>
<accession>A0AAV6Y5X7</accession>
<sequence>MGGCDMIIGGDWFSPIEFDFDKMRITTSQNGKKLTMKAITEQSGLRLISSKATISITTKPILETETDNNITESLGEFEEVFSQPKELFLDRNIQHKITVKPSMIPKKYAPYRYL</sequence>
<gene>
    <name evidence="1" type="ORF">BUALT_Bualt03G0173200</name>
</gene>
<evidence type="ECO:0000313" key="1">
    <source>
        <dbReference type="EMBL" id="KAG8386670.1"/>
    </source>
</evidence>
<dbReference type="Proteomes" id="UP000826271">
    <property type="component" value="Unassembled WGS sequence"/>
</dbReference>
<name>A0AAV6Y5X7_9LAMI</name>
<dbReference type="AlphaFoldDB" id="A0AAV6Y5X7"/>
<evidence type="ECO:0000313" key="2">
    <source>
        <dbReference type="Proteomes" id="UP000826271"/>
    </source>
</evidence>
<proteinExistence type="predicted"/>
<dbReference type="EMBL" id="WHWC01000003">
    <property type="protein sequence ID" value="KAG8386670.1"/>
    <property type="molecule type" value="Genomic_DNA"/>
</dbReference>
<keyword evidence="2" id="KW-1185">Reference proteome</keyword>
<reference evidence="1" key="1">
    <citation type="submission" date="2019-10" db="EMBL/GenBank/DDBJ databases">
        <authorList>
            <person name="Zhang R."/>
            <person name="Pan Y."/>
            <person name="Wang J."/>
            <person name="Ma R."/>
            <person name="Yu S."/>
        </authorList>
    </citation>
    <scope>NUCLEOTIDE SEQUENCE</scope>
    <source>
        <strain evidence="1">LA-IB0</strain>
        <tissue evidence="1">Leaf</tissue>
    </source>
</reference>
<protein>
    <submittedName>
        <fullName evidence="1">Uncharacterized protein</fullName>
    </submittedName>
</protein>